<keyword evidence="2 4" id="KW-0378">Hydrolase</keyword>
<dbReference type="Gene3D" id="3.40.50.1820">
    <property type="entry name" value="alpha/beta hydrolase"/>
    <property type="match status" value="1"/>
</dbReference>
<evidence type="ECO:0000259" key="3">
    <source>
        <dbReference type="Pfam" id="PF02230"/>
    </source>
</evidence>
<dbReference type="InterPro" id="IPR050565">
    <property type="entry name" value="LYPA1-2/EST-like"/>
</dbReference>
<dbReference type="RefSeq" id="WP_377917960.1">
    <property type="nucleotide sequence ID" value="NZ_JBHRZT010000072.1"/>
</dbReference>
<dbReference type="PANTHER" id="PTHR10655:SF17">
    <property type="entry name" value="LYSOPHOSPHOLIPASE-LIKE PROTEIN 1"/>
    <property type="match status" value="1"/>
</dbReference>
<comment type="similarity">
    <text evidence="1">Belongs to the AB hydrolase superfamily. AB hydrolase 2 family.</text>
</comment>
<accession>A0ABV8B8L8</accession>
<evidence type="ECO:0000256" key="1">
    <source>
        <dbReference type="ARBA" id="ARBA00006499"/>
    </source>
</evidence>
<name>A0ABV8B8L8_9BACI</name>
<proteinExistence type="inferred from homology"/>
<dbReference type="Proteomes" id="UP001595752">
    <property type="component" value="Unassembled WGS sequence"/>
</dbReference>
<organism evidence="4 5">
    <name type="scientific">Bacillus songklensis</name>
    <dbReference type="NCBI Taxonomy" id="1069116"/>
    <lineage>
        <taxon>Bacteria</taxon>
        <taxon>Bacillati</taxon>
        <taxon>Bacillota</taxon>
        <taxon>Bacilli</taxon>
        <taxon>Bacillales</taxon>
        <taxon>Bacillaceae</taxon>
        <taxon>Bacillus</taxon>
    </lineage>
</organism>
<dbReference type="PANTHER" id="PTHR10655">
    <property type="entry name" value="LYSOPHOSPHOLIPASE-RELATED"/>
    <property type="match status" value="1"/>
</dbReference>
<dbReference type="GO" id="GO:0016787">
    <property type="term" value="F:hydrolase activity"/>
    <property type="evidence" value="ECO:0007669"/>
    <property type="project" value="UniProtKB-KW"/>
</dbReference>
<evidence type="ECO:0000313" key="4">
    <source>
        <dbReference type="EMBL" id="MFC3885546.1"/>
    </source>
</evidence>
<feature type="domain" description="Phospholipase/carboxylesterase/thioesterase" evidence="3">
    <location>
        <begin position="19"/>
        <end position="208"/>
    </location>
</feature>
<dbReference type="EMBL" id="JBHRZT010000072">
    <property type="protein sequence ID" value="MFC3885546.1"/>
    <property type="molecule type" value="Genomic_DNA"/>
</dbReference>
<evidence type="ECO:0000256" key="2">
    <source>
        <dbReference type="ARBA" id="ARBA00022801"/>
    </source>
</evidence>
<comment type="caution">
    <text evidence="4">The sequence shown here is derived from an EMBL/GenBank/DDBJ whole genome shotgun (WGS) entry which is preliminary data.</text>
</comment>
<evidence type="ECO:0000313" key="5">
    <source>
        <dbReference type="Proteomes" id="UP001595752"/>
    </source>
</evidence>
<sequence length="229" mass="25985">MTSPFVYDIHLPSNIGSGKKYPVVFALHGIGYNEQHMLALVEDLKEDFILIGIRGHLTHENGYAYYYLKGYGNPERELFDDSVEKLKNFIDYVSNQYPIDPERKYLIGFSQGAILSMTLALILGDTIKGIVPMNGYIPSFVKEEYPLKSIARMSVFLCQGESDPIFPLNIGQENYDYLHEHAGSVKYTIYPSAHEISLNNQRDLITWLHEDSLSCGEKKKSSSLASHDH</sequence>
<dbReference type="SUPFAM" id="SSF53474">
    <property type="entry name" value="alpha/beta-Hydrolases"/>
    <property type="match status" value="1"/>
</dbReference>
<dbReference type="Pfam" id="PF02230">
    <property type="entry name" value="Abhydrolase_2"/>
    <property type="match status" value="1"/>
</dbReference>
<protein>
    <submittedName>
        <fullName evidence="4">Alpha/beta hydrolase</fullName>
    </submittedName>
</protein>
<keyword evidence="5" id="KW-1185">Reference proteome</keyword>
<gene>
    <name evidence="4" type="ORF">ACFOU2_19540</name>
</gene>
<dbReference type="InterPro" id="IPR003140">
    <property type="entry name" value="PLipase/COase/thioEstase"/>
</dbReference>
<reference evidence="5" key="1">
    <citation type="journal article" date="2019" name="Int. J. Syst. Evol. Microbiol.">
        <title>The Global Catalogue of Microorganisms (GCM) 10K type strain sequencing project: providing services to taxonomists for standard genome sequencing and annotation.</title>
        <authorList>
            <consortium name="The Broad Institute Genomics Platform"/>
            <consortium name="The Broad Institute Genome Sequencing Center for Infectious Disease"/>
            <person name="Wu L."/>
            <person name="Ma J."/>
        </authorList>
    </citation>
    <scope>NUCLEOTIDE SEQUENCE [LARGE SCALE GENOMIC DNA]</scope>
    <source>
        <strain evidence="5">CCUG 61889</strain>
    </source>
</reference>
<dbReference type="InterPro" id="IPR029058">
    <property type="entry name" value="AB_hydrolase_fold"/>
</dbReference>